<name>A0ABS8PVU3_9BACT</name>
<sequence length="309" mass="36100">MIIDATKFYSHYLNDFHFVKATIYNKMIDDLPRYEAEFFPEGLNEDGKRSFRRTLKTDLRQNYFHCIETFFELFFALAPEGAPTFQDTNILFNLTNSRWNDNYKKISAIADGSFRLDFLDNEVQGNPGITVGHYLFYYGTFNFEKFNTDYKNRVHASVQAIKHGLKLLAFDFSNRDEYNSYKHGLRIIPTISELIFARVDNPEIVLKFDLTDSLSYLIKQKNEDEIISKTVPMDSKRDFEMTRFCSNLIANITYLRKITLEKDKPTGGEEGIPIPFFGLEEIMECNKRSVSMTELTYSIKRVTESTTND</sequence>
<proteinExistence type="predicted"/>
<protein>
    <submittedName>
        <fullName evidence="1">Uncharacterized protein</fullName>
    </submittedName>
</protein>
<comment type="caution">
    <text evidence="1">The sequence shown here is derived from an EMBL/GenBank/DDBJ whole genome shotgun (WGS) entry which is preliminary data.</text>
</comment>
<organism evidence="1 2">
    <name type="scientific">Niabella pedocola</name>
    <dbReference type="NCBI Taxonomy" id="1752077"/>
    <lineage>
        <taxon>Bacteria</taxon>
        <taxon>Pseudomonadati</taxon>
        <taxon>Bacteroidota</taxon>
        <taxon>Chitinophagia</taxon>
        <taxon>Chitinophagales</taxon>
        <taxon>Chitinophagaceae</taxon>
        <taxon>Niabella</taxon>
    </lineage>
</organism>
<reference evidence="1 2" key="1">
    <citation type="submission" date="2021-11" db="EMBL/GenBank/DDBJ databases">
        <title>Genomic of Niabella pedocola.</title>
        <authorList>
            <person name="Wu T."/>
        </authorList>
    </citation>
    <scope>NUCLEOTIDE SEQUENCE [LARGE SCALE GENOMIC DNA]</scope>
    <source>
        <strain evidence="1 2">JCM 31011</strain>
    </source>
</reference>
<dbReference type="RefSeq" id="WP_231007288.1">
    <property type="nucleotide sequence ID" value="NZ_JAJNEC010000005.1"/>
</dbReference>
<evidence type="ECO:0000313" key="2">
    <source>
        <dbReference type="Proteomes" id="UP001199816"/>
    </source>
</evidence>
<dbReference type="EMBL" id="JAJNEC010000005">
    <property type="protein sequence ID" value="MCD2424939.1"/>
    <property type="molecule type" value="Genomic_DNA"/>
</dbReference>
<dbReference type="Proteomes" id="UP001199816">
    <property type="component" value="Unassembled WGS sequence"/>
</dbReference>
<accession>A0ABS8PVU3</accession>
<gene>
    <name evidence="1" type="ORF">LQ567_19300</name>
</gene>
<keyword evidence="2" id="KW-1185">Reference proteome</keyword>
<evidence type="ECO:0000313" key="1">
    <source>
        <dbReference type="EMBL" id="MCD2424939.1"/>
    </source>
</evidence>